<feature type="domain" description="Formyl transferase C-terminal" evidence="8">
    <location>
        <begin position="202"/>
        <end position="306"/>
    </location>
</feature>
<evidence type="ECO:0000259" key="7">
    <source>
        <dbReference type="Pfam" id="PF00551"/>
    </source>
</evidence>
<dbReference type="InterPro" id="IPR005794">
    <property type="entry name" value="Fmt"/>
</dbReference>
<dbReference type="HAMAP" id="MF_00182">
    <property type="entry name" value="Formyl_trans"/>
    <property type="match status" value="1"/>
</dbReference>
<dbReference type="PANTHER" id="PTHR11138:SF5">
    <property type="entry name" value="METHIONYL-TRNA FORMYLTRANSFERASE, MITOCHONDRIAL"/>
    <property type="match status" value="1"/>
</dbReference>
<dbReference type="EC" id="2.1.2.9" evidence="2 5"/>
<comment type="function">
    <text evidence="5">Attaches a formyl group to the free amino group of methionyl-tRNA(fMet). The formyl group appears to play a dual role in the initiator identity of N-formylmethionyl-tRNA by promoting its recognition by IF2 and preventing the misappropriation of this tRNA by the elongation apparatus.</text>
</comment>
<dbReference type="GO" id="GO:0004479">
    <property type="term" value="F:methionyl-tRNA formyltransferase activity"/>
    <property type="evidence" value="ECO:0007669"/>
    <property type="project" value="UniProtKB-EC"/>
</dbReference>
<dbReference type="SUPFAM" id="SSF53328">
    <property type="entry name" value="Formyltransferase"/>
    <property type="match status" value="1"/>
</dbReference>
<proteinExistence type="inferred from homology"/>
<dbReference type="Proteomes" id="UP001575105">
    <property type="component" value="Unassembled WGS sequence"/>
</dbReference>
<dbReference type="Pfam" id="PF00551">
    <property type="entry name" value="Formyl_trans_N"/>
    <property type="match status" value="1"/>
</dbReference>
<evidence type="ECO:0000259" key="8">
    <source>
        <dbReference type="Pfam" id="PF02911"/>
    </source>
</evidence>
<comment type="similarity">
    <text evidence="1 5">Belongs to the Fmt family.</text>
</comment>
<dbReference type="InterPro" id="IPR036477">
    <property type="entry name" value="Formyl_transf_N_sf"/>
</dbReference>
<feature type="binding site" evidence="5">
    <location>
        <begin position="108"/>
        <end position="111"/>
    </location>
    <ligand>
        <name>(6S)-5,6,7,8-tetrahydrofolate</name>
        <dbReference type="ChEBI" id="CHEBI:57453"/>
    </ligand>
</feature>
<dbReference type="InterPro" id="IPR002376">
    <property type="entry name" value="Formyl_transf_N"/>
</dbReference>
<dbReference type="InterPro" id="IPR011034">
    <property type="entry name" value="Formyl_transferase-like_C_sf"/>
</dbReference>
<evidence type="ECO:0000313" key="9">
    <source>
        <dbReference type="EMBL" id="MFA9477456.1"/>
    </source>
</evidence>
<comment type="caution">
    <text evidence="9">The sequence shown here is derived from an EMBL/GenBank/DDBJ whole genome shotgun (WGS) entry which is preliminary data.</text>
</comment>
<name>A0ABV4U1N4_9BACT</name>
<evidence type="ECO:0000256" key="3">
    <source>
        <dbReference type="ARBA" id="ARBA00022679"/>
    </source>
</evidence>
<keyword evidence="10" id="KW-1185">Reference proteome</keyword>
<dbReference type="NCBIfam" id="TIGR00460">
    <property type="entry name" value="fmt"/>
    <property type="match status" value="1"/>
</dbReference>
<gene>
    <name evidence="5 9" type="primary">fmt</name>
    <name evidence="9" type="ORF">ACERK3_04020</name>
</gene>
<reference evidence="9 10" key="1">
    <citation type="submission" date="2024-08" db="EMBL/GenBank/DDBJ databases">
        <title>Whole-genome sequencing of halo(alkali)philic microorganisms from hypersaline lakes.</title>
        <authorList>
            <person name="Sorokin D.Y."/>
            <person name="Merkel A.Y."/>
            <person name="Messina E."/>
            <person name="Yakimov M."/>
        </authorList>
    </citation>
    <scope>NUCLEOTIDE SEQUENCE [LARGE SCALE GENOMIC DNA]</scope>
    <source>
        <strain evidence="9 10">AB-hyl4</strain>
    </source>
</reference>
<dbReference type="EMBL" id="JBGUBD010000002">
    <property type="protein sequence ID" value="MFA9477456.1"/>
    <property type="molecule type" value="Genomic_DNA"/>
</dbReference>
<evidence type="ECO:0000256" key="5">
    <source>
        <dbReference type="HAMAP-Rule" id="MF_00182"/>
    </source>
</evidence>
<keyword evidence="3 5" id="KW-0808">Transferase</keyword>
<sequence length="319" mass="34702">MRIIFVGSGEFGLPTLERLHQQHDVVAVVSQPDRPAGRKRQLTPTPIAAWAQQQSLPLLKADDVNTNAFIEQLAPYQPDAAVVVAFGQKLSPGLIDALGKLVVNLHGSLLPKYRGAAPVNWALINGDTRTGVTVIGLAQRMDAGAMYAQAELQITPHETAGELHDRLAQLGPDIIEQVLDRFEQGILEPQHQDDTQATRAPKLSKADGTADFTQPAEQVRNRIHGLTPWPGCRVNWHCQHTGQTQPLTLRRADAMPNLPDFVKTDTPPGTVLDGMLVMTGQGVIKLLELQAAGTRPMNAHAFANGHHLAPGDHLEMLDR</sequence>
<protein>
    <recommendedName>
        <fullName evidence="2 5">Methionyl-tRNA formyltransferase</fullName>
        <ecNumber evidence="2 5">2.1.2.9</ecNumber>
    </recommendedName>
</protein>
<comment type="catalytic activity">
    <reaction evidence="5">
        <text>L-methionyl-tRNA(fMet) + (6R)-10-formyltetrahydrofolate = N-formyl-L-methionyl-tRNA(fMet) + (6S)-5,6,7,8-tetrahydrofolate + H(+)</text>
        <dbReference type="Rhea" id="RHEA:24380"/>
        <dbReference type="Rhea" id="RHEA-COMP:9952"/>
        <dbReference type="Rhea" id="RHEA-COMP:9953"/>
        <dbReference type="ChEBI" id="CHEBI:15378"/>
        <dbReference type="ChEBI" id="CHEBI:57453"/>
        <dbReference type="ChEBI" id="CHEBI:78530"/>
        <dbReference type="ChEBI" id="CHEBI:78844"/>
        <dbReference type="ChEBI" id="CHEBI:195366"/>
        <dbReference type="EC" id="2.1.2.9"/>
    </reaction>
</comment>
<dbReference type="CDD" id="cd08646">
    <property type="entry name" value="FMT_core_Met-tRNA-FMT_N"/>
    <property type="match status" value="1"/>
</dbReference>
<dbReference type="CDD" id="cd08704">
    <property type="entry name" value="Met_tRNA_FMT_C"/>
    <property type="match status" value="1"/>
</dbReference>
<evidence type="ECO:0000256" key="4">
    <source>
        <dbReference type="ARBA" id="ARBA00022917"/>
    </source>
</evidence>
<evidence type="ECO:0000256" key="1">
    <source>
        <dbReference type="ARBA" id="ARBA00010699"/>
    </source>
</evidence>
<feature type="domain" description="Formyl transferase N-terminal" evidence="7">
    <location>
        <begin position="1"/>
        <end position="179"/>
    </location>
</feature>
<dbReference type="InterPro" id="IPR044135">
    <property type="entry name" value="Met-tRNA-FMT_C"/>
</dbReference>
<accession>A0ABV4U1N4</accession>
<feature type="region of interest" description="Disordered" evidence="6">
    <location>
        <begin position="188"/>
        <end position="216"/>
    </location>
</feature>
<evidence type="ECO:0000313" key="10">
    <source>
        <dbReference type="Proteomes" id="UP001575105"/>
    </source>
</evidence>
<dbReference type="InterPro" id="IPR041711">
    <property type="entry name" value="Met-tRNA-FMT_N"/>
</dbReference>
<dbReference type="SUPFAM" id="SSF50486">
    <property type="entry name" value="FMT C-terminal domain-like"/>
    <property type="match status" value="1"/>
</dbReference>
<organism evidence="9 10">
    <name type="scientific">Natronomicrosphaera hydrolytica</name>
    <dbReference type="NCBI Taxonomy" id="3242702"/>
    <lineage>
        <taxon>Bacteria</taxon>
        <taxon>Pseudomonadati</taxon>
        <taxon>Planctomycetota</taxon>
        <taxon>Phycisphaerae</taxon>
        <taxon>Phycisphaerales</taxon>
        <taxon>Phycisphaeraceae</taxon>
        <taxon>Natronomicrosphaera</taxon>
    </lineage>
</organism>
<evidence type="ECO:0000256" key="2">
    <source>
        <dbReference type="ARBA" id="ARBA00012261"/>
    </source>
</evidence>
<dbReference type="Gene3D" id="3.40.50.12230">
    <property type="match status" value="1"/>
</dbReference>
<dbReference type="PANTHER" id="PTHR11138">
    <property type="entry name" value="METHIONYL-TRNA FORMYLTRANSFERASE"/>
    <property type="match status" value="1"/>
</dbReference>
<dbReference type="RefSeq" id="WP_425344380.1">
    <property type="nucleotide sequence ID" value="NZ_JBGUBD010000002.1"/>
</dbReference>
<evidence type="ECO:0000256" key="6">
    <source>
        <dbReference type="SAM" id="MobiDB-lite"/>
    </source>
</evidence>
<keyword evidence="4 5" id="KW-0648">Protein biosynthesis</keyword>
<dbReference type="InterPro" id="IPR005793">
    <property type="entry name" value="Formyl_trans_C"/>
</dbReference>
<dbReference type="Pfam" id="PF02911">
    <property type="entry name" value="Formyl_trans_C"/>
    <property type="match status" value="1"/>
</dbReference>